<gene>
    <name evidence="1" type="ORF">CHR55_15680</name>
</gene>
<dbReference type="AlphaFoldDB" id="A0A2A5J9Z6"/>
<dbReference type="RefSeq" id="WP_007732799.1">
    <property type="nucleotide sequence ID" value="NZ_AP026691.1"/>
</dbReference>
<evidence type="ECO:0000313" key="1">
    <source>
        <dbReference type="EMBL" id="PCK26410.1"/>
    </source>
</evidence>
<reference evidence="1 2" key="1">
    <citation type="submission" date="2017-07" db="EMBL/GenBank/DDBJ databases">
        <title>Draft sequence of Rhodococcus enclensis 23b-28.</title>
        <authorList>
            <person name="Besaury L."/>
            <person name="Sancelme M."/>
            <person name="Amato P."/>
            <person name="Lallement A."/>
            <person name="Delort A.-M."/>
        </authorList>
    </citation>
    <scope>NUCLEOTIDE SEQUENCE [LARGE SCALE GENOMIC DNA]</scope>
    <source>
        <strain evidence="1 2">23b-28</strain>
    </source>
</reference>
<dbReference type="EMBL" id="NOVD01000009">
    <property type="protein sequence ID" value="PCK26410.1"/>
    <property type="molecule type" value="Genomic_DNA"/>
</dbReference>
<sequence length="88" mass="10052">MKLPTPLRASHVWKLVGLAGAMGVAATGVLVARGERQRRAYSPDEIRSVLHERYTQAYAKQSEQEVLELEPAPNAVRRRIEKLFRRRN</sequence>
<evidence type="ECO:0000313" key="2">
    <source>
        <dbReference type="Proteomes" id="UP000230886"/>
    </source>
</evidence>
<name>A0A2A5J9Z6_RHOSG</name>
<accession>A0A2A5J9Z6</accession>
<protein>
    <submittedName>
        <fullName evidence="1">Uncharacterized protein</fullName>
    </submittedName>
</protein>
<comment type="caution">
    <text evidence="1">The sequence shown here is derived from an EMBL/GenBank/DDBJ whole genome shotgun (WGS) entry which is preliminary data.</text>
</comment>
<proteinExistence type="predicted"/>
<organism evidence="1 2">
    <name type="scientific">Rhodococcus qingshengii</name>
    <dbReference type="NCBI Taxonomy" id="334542"/>
    <lineage>
        <taxon>Bacteria</taxon>
        <taxon>Bacillati</taxon>
        <taxon>Actinomycetota</taxon>
        <taxon>Actinomycetes</taxon>
        <taxon>Mycobacteriales</taxon>
        <taxon>Nocardiaceae</taxon>
        <taxon>Rhodococcus</taxon>
        <taxon>Rhodococcus erythropolis group</taxon>
    </lineage>
</organism>
<dbReference type="Proteomes" id="UP000230886">
    <property type="component" value="Unassembled WGS sequence"/>
</dbReference>
<dbReference type="GeneID" id="57487243"/>